<dbReference type="AlphaFoldDB" id="A0A2D0ADV6"/>
<evidence type="ECO:0000256" key="1">
    <source>
        <dbReference type="SAM" id="MobiDB-lite"/>
    </source>
</evidence>
<name>A0A2D0ADV6_PSENT</name>
<proteinExistence type="predicted"/>
<reference evidence="2 3" key="1">
    <citation type="submission" date="2017-06" db="EMBL/GenBank/DDBJ databases">
        <title>Draft genome of Pseudomonas nitroreducens DF05.</title>
        <authorList>
            <person name="Iyer R."/>
        </authorList>
    </citation>
    <scope>NUCLEOTIDE SEQUENCE [LARGE SCALE GENOMIC DNA]</scope>
    <source>
        <strain evidence="2 3">DF05</strain>
    </source>
</reference>
<gene>
    <name evidence="2" type="ORF">CEG18_12000</name>
</gene>
<dbReference type="Proteomes" id="UP000198145">
    <property type="component" value="Unassembled WGS sequence"/>
</dbReference>
<feature type="compositionally biased region" description="Basic and acidic residues" evidence="1">
    <location>
        <begin position="36"/>
        <end position="45"/>
    </location>
</feature>
<comment type="caution">
    <text evidence="2">The sequence shown here is derived from an EMBL/GenBank/DDBJ whole genome shotgun (WGS) entry which is preliminary data.</text>
</comment>
<accession>A0A2D0ADV6</accession>
<dbReference type="RefSeq" id="WP_088417696.1">
    <property type="nucleotide sequence ID" value="NZ_NJBA01000004.1"/>
</dbReference>
<evidence type="ECO:0000313" key="3">
    <source>
        <dbReference type="Proteomes" id="UP000198145"/>
    </source>
</evidence>
<sequence length="249" mass="26508">MILTPDRSLIGYGALELKRYQAQSGYSEIGNSSELKLNHESEKKSLPNYRTGVGNNNSKTRITAVTGSFTLYDWTPVTLALAVNAAVRGVTAGTVTDEAHPTAGTPGEHIVLNDLPDPTLAFTVKTAGDVALDPGVDYLVTPYGLQVTSGSKIDETGVKVSYTRIKASAMEVLAAASGEHSLHFSGLNDAQDGLAYDVTLFRAKFDVVQELPIAGSGDYHPLAITFEALADVTRVGAGLSQIYNFRQVE</sequence>
<feature type="region of interest" description="Disordered" evidence="1">
    <location>
        <begin position="36"/>
        <end position="55"/>
    </location>
</feature>
<organism evidence="2 3">
    <name type="scientific">Pseudomonas nitroreducens</name>
    <dbReference type="NCBI Taxonomy" id="46680"/>
    <lineage>
        <taxon>Bacteria</taxon>
        <taxon>Pseudomonadati</taxon>
        <taxon>Pseudomonadota</taxon>
        <taxon>Gammaproteobacteria</taxon>
        <taxon>Pseudomonadales</taxon>
        <taxon>Pseudomonadaceae</taxon>
        <taxon>Pseudomonas</taxon>
    </lineage>
</organism>
<dbReference type="EMBL" id="NJBA01000004">
    <property type="protein sequence ID" value="OWP50270.1"/>
    <property type="molecule type" value="Genomic_DNA"/>
</dbReference>
<protein>
    <submittedName>
        <fullName evidence="2">Uncharacterized protein</fullName>
    </submittedName>
</protein>
<evidence type="ECO:0000313" key="2">
    <source>
        <dbReference type="EMBL" id="OWP50270.1"/>
    </source>
</evidence>